<feature type="transmembrane region" description="Helical" evidence="1">
    <location>
        <begin position="95"/>
        <end position="117"/>
    </location>
</feature>
<evidence type="ECO:0000313" key="3">
    <source>
        <dbReference type="Proteomes" id="UP000478008"/>
    </source>
</evidence>
<evidence type="ECO:0000313" key="2">
    <source>
        <dbReference type="EMBL" id="VUG19915.1"/>
    </source>
</evidence>
<dbReference type="EMBL" id="CABFWN010000006">
    <property type="protein sequence ID" value="VUG19915.1"/>
    <property type="molecule type" value="Genomic_DNA"/>
</dbReference>
<feature type="transmembrane region" description="Helical" evidence="1">
    <location>
        <begin position="34"/>
        <end position="56"/>
    </location>
</feature>
<feature type="transmembrane region" description="Helical" evidence="1">
    <location>
        <begin position="124"/>
        <end position="146"/>
    </location>
</feature>
<feature type="transmembrane region" description="Helical" evidence="1">
    <location>
        <begin position="63"/>
        <end position="83"/>
    </location>
</feature>
<name>A0A7D9CZX1_DEKBR</name>
<evidence type="ECO:0000256" key="1">
    <source>
        <dbReference type="SAM" id="Phobius"/>
    </source>
</evidence>
<keyword evidence="1" id="KW-0472">Membrane</keyword>
<dbReference type="Proteomes" id="UP000478008">
    <property type="component" value="Unassembled WGS sequence"/>
</dbReference>
<sequence length="227" mass="23612">MYSWHSLCSLWYPSSWPDFLSGSCLSTKAVSGSFWGSGCVICVFSSFAGSFCSLPFSAFGLSSATLATSLVSSSAGIFALTGLPASTTSALASTSFTSCFDCSGFALSGFVSSGLVLKASFVTSASVLVLSIFSSSFVSVMVAWGVNSLSSISSPAPSIAWPFSPNSFCWSAAGGMKLPPLFIEEFSLTWDWASAKAAELKVENVDAESVRTSLVGIIWSEPGAIRD</sequence>
<organism evidence="2 3">
    <name type="scientific">Dekkera bruxellensis</name>
    <name type="common">Brettanomyces custersii</name>
    <dbReference type="NCBI Taxonomy" id="5007"/>
    <lineage>
        <taxon>Eukaryota</taxon>
        <taxon>Fungi</taxon>
        <taxon>Dikarya</taxon>
        <taxon>Ascomycota</taxon>
        <taxon>Saccharomycotina</taxon>
        <taxon>Pichiomycetes</taxon>
        <taxon>Pichiales</taxon>
        <taxon>Pichiaceae</taxon>
        <taxon>Brettanomyces</taxon>
    </lineage>
</organism>
<dbReference type="AlphaFoldDB" id="A0A7D9CZX1"/>
<protein>
    <submittedName>
        <fullName evidence="2">DEBR0S6_03158g1_1</fullName>
    </submittedName>
</protein>
<keyword evidence="1" id="KW-1133">Transmembrane helix</keyword>
<proteinExistence type="predicted"/>
<reference evidence="2 3" key="1">
    <citation type="submission" date="2019-07" db="EMBL/GenBank/DDBJ databases">
        <authorList>
            <person name="Friedrich A."/>
            <person name="Schacherer J."/>
        </authorList>
    </citation>
    <scope>NUCLEOTIDE SEQUENCE [LARGE SCALE GENOMIC DNA]</scope>
</reference>
<accession>A0A7D9CZX1</accession>
<keyword evidence="1" id="KW-0812">Transmembrane</keyword>
<gene>
    <name evidence="2" type="ORF">DEBR0S6_03158G</name>
</gene>
<keyword evidence="3" id="KW-1185">Reference proteome</keyword>